<keyword evidence="1" id="KW-0472">Membrane</keyword>
<dbReference type="PANTHER" id="PTHR37814">
    <property type="entry name" value="CONSERVED MEMBRANE PROTEIN"/>
    <property type="match status" value="1"/>
</dbReference>
<feature type="transmembrane region" description="Helical" evidence="1">
    <location>
        <begin position="31"/>
        <end position="52"/>
    </location>
</feature>
<sequence>DAMNYASLQIAAAFSFLTVMGGKLKFQKSTIYGGLIGGIIITFLLLMINLGLVTEFNKIKHVALPSLLLAKQISPSIGTIM</sequence>
<keyword evidence="1" id="KW-0812">Transmembrane</keyword>
<accession>A0A269XEH9</accession>
<dbReference type="AlphaFoldDB" id="A0A269XEH9"/>
<dbReference type="InterPro" id="IPR038728">
    <property type="entry name" value="YkvI-like"/>
</dbReference>
<gene>
    <name evidence="2" type="ORF">B8W98_13280</name>
</gene>
<dbReference type="EMBL" id="NCXI01000483">
    <property type="protein sequence ID" value="PAK71539.1"/>
    <property type="molecule type" value="Genomic_DNA"/>
</dbReference>
<protein>
    <submittedName>
        <fullName evidence="2">Uncharacterized protein</fullName>
    </submittedName>
</protein>
<proteinExistence type="predicted"/>
<reference evidence="2 3" key="1">
    <citation type="submission" date="2017-04" db="EMBL/GenBank/DDBJ databases">
        <title>Kefir bacterial isolates.</title>
        <authorList>
            <person name="Kim Y."/>
            <person name="Blasche S."/>
            <person name="Patil K.R."/>
        </authorList>
    </citation>
    <scope>NUCLEOTIDE SEQUENCE [LARGE SCALE GENOMIC DNA]</scope>
    <source>
        <strain evidence="2 3">OG2</strain>
    </source>
</reference>
<evidence type="ECO:0000256" key="1">
    <source>
        <dbReference type="SAM" id="Phobius"/>
    </source>
</evidence>
<dbReference type="PANTHER" id="PTHR37814:SF1">
    <property type="entry name" value="MEMBRANE PROTEIN"/>
    <property type="match status" value="1"/>
</dbReference>
<evidence type="ECO:0000313" key="2">
    <source>
        <dbReference type="EMBL" id="PAK71539.1"/>
    </source>
</evidence>
<name>A0A269XEH9_9LACO</name>
<feature type="non-terminal residue" evidence="2">
    <location>
        <position position="81"/>
    </location>
</feature>
<dbReference type="Proteomes" id="UP000216802">
    <property type="component" value="Unassembled WGS sequence"/>
</dbReference>
<evidence type="ECO:0000313" key="3">
    <source>
        <dbReference type="Proteomes" id="UP000216802"/>
    </source>
</evidence>
<keyword evidence="1" id="KW-1133">Transmembrane helix</keyword>
<feature type="non-terminal residue" evidence="2">
    <location>
        <position position="1"/>
    </location>
</feature>
<comment type="caution">
    <text evidence="2">The sequence shown here is derived from an EMBL/GenBank/DDBJ whole genome shotgun (WGS) entry which is preliminary data.</text>
</comment>
<organism evidence="2 3">
    <name type="scientific">Lentilactobacillus parakefiri</name>
    <dbReference type="NCBI Taxonomy" id="152332"/>
    <lineage>
        <taxon>Bacteria</taxon>
        <taxon>Bacillati</taxon>
        <taxon>Bacillota</taxon>
        <taxon>Bacilli</taxon>
        <taxon>Lactobacillales</taxon>
        <taxon>Lactobacillaceae</taxon>
        <taxon>Lentilactobacillus</taxon>
    </lineage>
</organism>